<proteinExistence type="predicted"/>
<reference evidence="3" key="1">
    <citation type="journal article" date="2023" name="Commun. Biol.">
        <title>Genome analysis of Parmales, the sister group of diatoms, reveals the evolutionary specialization of diatoms from phago-mixotrophs to photoautotrophs.</title>
        <authorList>
            <person name="Ban H."/>
            <person name="Sato S."/>
            <person name="Yoshikawa S."/>
            <person name="Yamada K."/>
            <person name="Nakamura Y."/>
            <person name="Ichinomiya M."/>
            <person name="Sato N."/>
            <person name="Blanc-Mathieu R."/>
            <person name="Endo H."/>
            <person name="Kuwata A."/>
            <person name="Ogata H."/>
        </authorList>
    </citation>
    <scope>NUCLEOTIDE SEQUENCE [LARGE SCALE GENOMIC DNA]</scope>
</reference>
<evidence type="ECO:0000259" key="1">
    <source>
        <dbReference type="PROSITE" id="PS51471"/>
    </source>
</evidence>
<gene>
    <name evidence="2" type="ORF">TL16_g01152</name>
</gene>
<sequence length="520" mass="58470">MSDLITVSISDSTTSLPDSDAYSTLEASQHAQLLSSGMSPSDLLAYITKKKTLETYRLNLQLYKTSGWTIDSTITRNSVILNAAAALETLNRRIEAIYLLENNIFLGEDVDSDLEDEPMHPSFMLALSKLYFKDDLGLDALKLVDKLITLFSSTQNPTQIQHQRIADAYYLAGWICIHMDDHSKAYEYWIKGSLDVPGDENLSRQKGKRDLWDGSVGGEERRGCEELDVFGSCFFEGFLRERDFSAFKVSPELKTSTPALSLFEPSTQKDELVFLSKKPILTATECSNVVEIVNTFIDNNLSGEWSTVRSSTVKTTDVAVEDIPQLRGWLKVVMEDRLWPMLECLYPRLSDGTSLIDSDGKSRMRLHDAFIVRYDMDDESISLPEHSDTSSMSFTLSLNERGKDFEGGGTWFEAINKEGGKVVDGDLGRVTAFAGPLRHAGYPIIRGTRVILVLFCYVEGFGYGKYIKEYQEKYRLCEEEESKEEVVNEDGIKASGDKPGGYVVYRQTVELANMLSKENF</sequence>
<evidence type="ECO:0000313" key="2">
    <source>
        <dbReference type="EMBL" id="GMH52084.1"/>
    </source>
</evidence>
<protein>
    <recommendedName>
        <fullName evidence="1">Fe2OG dioxygenase domain-containing protein</fullName>
    </recommendedName>
</protein>
<dbReference type="SUPFAM" id="SSF48452">
    <property type="entry name" value="TPR-like"/>
    <property type="match status" value="1"/>
</dbReference>
<dbReference type="EMBL" id="BLQM01000025">
    <property type="protein sequence ID" value="GMH52084.1"/>
    <property type="molecule type" value="Genomic_DNA"/>
</dbReference>
<organism evidence="2 3">
    <name type="scientific">Triparma laevis f. inornata</name>
    <dbReference type="NCBI Taxonomy" id="1714386"/>
    <lineage>
        <taxon>Eukaryota</taxon>
        <taxon>Sar</taxon>
        <taxon>Stramenopiles</taxon>
        <taxon>Ochrophyta</taxon>
        <taxon>Bolidophyceae</taxon>
        <taxon>Parmales</taxon>
        <taxon>Triparmaceae</taxon>
        <taxon>Triparma</taxon>
    </lineage>
</organism>
<dbReference type="InterPro" id="IPR005123">
    <property type="entry name" value="Oxoglu/Fe-dep_dioxygenase_dom"/>
</dbReference>
<dbReference type="Gene3D" id="2.60.120.620">
    <property type="entry name" value="q2cbj1_9rhob like domain"/>
    <property type="match status" value="1"/>
</dbReference>
<dbReference type="PROSITE" id="PS51471">
    <property type="entry name" value="FE2OG_OXY"/>
    <property type="match status" value="1"/>
</dbReference>
<accession>A0A9W7DQ62</accession>
<dbReference type="InterPro" id="IPR011990">
    <property type="entry name" value="TPR-like_helical_dom_sf"/>
</dbReference>
<feature type="domain" description="Fe2OG dioxygenase" evidence="1">
    <location>
        <begin position="365"/>
        <end position="458"/>
    </location>
</feature>
<comment type="caution">
    <text evidence="2">The sequence shown here is derived from an EMBL/GenBank/DDBJ whole genome shotgun (WGS) entry which is preliminary data.</text>
</comment>
<dbReference type="AlphaFoldDB" id="A0A9W7DQ62"/>
<dbReference type="Proteomes" id="UP001162640">
    <property type="component" value="Unassembled WGS sequence"/>
</dbReference>
<name>A0A9W7DQ62_9STRA</name>
<evidence type="ECO:0000313" key="3">
    <source>
        <dbReference type="Proteomes" id="UP001162640"/>
    </source>
</evidence>